<evidence type="ECO:0000256" key="1">
    <source>
        <dbReference type="SAM" id="Coils"/>
    </source>
</evidence>
<keyword evidence="5" id="KW-1185">Reference proteome</keyword>
<reference evidence="4" key="1">
    <citation type="submission" date="2021-01" db="EMBL/GenBank/DDBJ databases">
        <authorList>
            <person name="Eckstrom K.M.E."/>
        </authorList>
    </citation>
    <scope>NUCLEOTIDE SEQUENCE</scope>
    <source>
        <strain evidence="4">UVCC 0001</strain>
    </source>
</reference>
<accession>A0AAD9MIF7</accession>
<feature type="region of interest" description="Disordered" evidence="2">
    <location>
        <begin position="303"/>
        <end position="337"/>
    </location>
</feature>
<organism evidence="4 5">
    <name type="scientific">Prototheca wickerhamii</name>
    <dbReference type="NCBI Taxonomy" id="3111"/>
    <lineage>
        <taxon>Eukaryota</taxon>
        <taxon>Viridiplantae</taxon>
        <taxon>Chlorophyta</taxon>
        <taxon>core chlorophytes</taxon>
        <taxon>Trebouxiophyceae</taxon>
        <taxon>Chlorellales</taxon>
        <taxon>Chlorellaceae</taxon>
        <taxon>Prototheca</taxon>
    </lineage>
</organism>
<feature type="domain" description="UspA" evidence="3">
    <location>
        <begin position="150"/>
        <end position="300"/>
    </location>
</feature>
<dbReference type="SUPFAM" id="SSF52402">
    <property type="entry name" value="Adenine nucleotide alpha hydrolases-like"/>
    <property type="match status" value="1"/>
</dbReference>
<evidence type="ECO:0000259" key="3">
    <source>
        <dbReference type="Pfam" id="PF00582"/>
    </source>
</evidence>
<name>A0AAD9MIF7_PROWI</name>
<feature type="coiled-coil region" evidence="1">
    <location>
        <begin position="348"/>
        <end position="375"/>
    </location>
</feature>
<comment type="caution">
    <text evidence="4">The sequence shown here is derived from an EMBL/GenBank/DDBJ whole genome shotgun (WGS) entry which is preliminary data.</text>
</comment>
<dbReference type="AlphaFoldDB" id="A0AAD9MIF7"/>
<keyword evidence="1" id="KW-0175">Coiled coil</keyword>
<evidence type="ECO:0000313" key="5">
    <source>
        <dbReference type="Proteomes" id="UP001255856"/>
    </source>
</evidence>
<dbReference type="PANTHER" id="PTHR31964:SF113">
    <property type="entry name" value="USPA DOMAIN-CONTAINING PROTEIN"/>
    <property type="match status" value="1"/>
</dbReference>
<protein>
    <recommendedName>
        <fullName evidence="3">UspA domain-containing protein</fullName>
    </recommendedName>
</protein>
<dbReference type="Gene3D" id="3.40.50.12370">
    <property type="match status" value="1"/>
</dbReference>
<evidence type="ECO:0000256" key="2">
    <source>
        <dbReference type="SAM" id="MobiDB-lite"/>
    </source>
</evidence>
<evidence type="ECO:0000313" key="4">
    <source>
        <dbReference type="EMBL" id="KAK2078347.1"/>
    </source>
</evidence>
<gene>
    <name evidence="4" type="ORF">QBZ16_003187</name>
</gene>
<sequence length="378" mass="40769">MAEAIRVAAGPVGQGKEPQPGDQLFIVHVGRGGERDQWKMGGPLIPDVETCLEGYPYEIEDLEGSIQGNIREFLERAGIDIVVFGSKYPVTMLKALSLLTVREWIQQHVSIPYVFIRPEAVRNVRMRLCHTPEPSVPSVAGPAAPGPPPRRIAIAYPSLSVGRALMQVARDRVLEPADTVDVVHVYPETADLGNPMRDVVRGTLKLVRAMTHPRAGAGEPLSEAETINFGAAELEGFKVNLNVVLRGDLRAQLPAYVEREGVDLLIIGSHSANAYQTKLSGGTTSGFLMEHAGCPVMVVPHAALGSTDGDEHGAEQPISPTAASPRPEVQRPTQVSFQAQQQAVGHVVMVLQQQLQEKDRIIADLRAQLAALQTDPSG</sequence>
<dbReference type="Pfam" id="PF00582">
    <property type="entry name" value="Usp"/>
    <property type="match status" value="1"/>
</dbReference>
<proteinExistence type="predicted"/>
<dbReference type="InterPro" id="IPR006016">
    <property type="entry name" value="UspA"/>
</dbReference>
<dbReference type="Proteomes" id="UP001255856">
    <property type="component" value="Unassembled WGS sequence"/>
</dbReference>
<dbReference type="EMBL" id="JASFZW010000004">
    <property type="protein sequence ID" value="KAK2078347.1"/>
    <property type="molecule type" value="Genomic_DNA"/>
</dbReference>
<dbReference type="PANTHER" id="PTHR31964">
    <property type="entry name" value="ADENINE NUCLEOTIDE ALPHA HYDROLASES-LIKE SUPERFAMILY PROTEIN"/>
    <property type="match status" value="1"/>
</dbReference>